<accession>A0A0L8FHY8</accession>
<evidence type="ECO:0000256" key="6">
    <source>
        <dbReference type="ARBA" id="ARBA00022687"/>
    </source>
</evidence>
<evidence type="ECO:0000256" key="1">
    <source>
        <dbReference type="ARBA" id="ARBA00004498"/>
    </source>
</evidence>
<keyword evidence="5" id="KW-0272">Extracellular matrix</keyword>
<protein>
    <recommendedName>
        <fullName evidence="8">Protein Wnt</fullName>
    </recommendedName>
</protein>
<feature type="non-terminal residue" evidence="9">
    <location>
        <position position="1"/>
    </location>
</feature>
<keyword evidence="7" id="KW-1015">Disulfide bond</keyword>
<dbReference type="GO" id="GO:0030182">
    <property type="term" value="P:neuron differentiation"/>
    <property type="evidence" value="ECO:0007669"/>
    <property type="project" value="TreeGrafter"/>
</dbReference>
<name>A0A0L8FHY8_OCTBM</name>
<dbReference type="STRING" id="37653.A0A0L8FHY8"/>
<organism evidence="9">
    <name type="scientific">Octopus bimaculoides</name>
    <name type="common">California two-spotted octopus</name>
    <dbReference type="NCBI Taxonomy" id="37653"/>
    <lineage>
        <taxon>Eukaryota</taxon>
        <taxon>Metazoa</taxon>
        <taxon>Spiralia</taxon>
        <taxon>Lophotrochozoa</taxon>
        <taxon>Mollusca</taxon>
        <taxon>Cephalopoda</taxon>
        <taxon>Coleoidea</taxon>
        <taxon>Octopodiformes</taxon>
        <taxon>Octopoda</taxon>
        <taxon>Incirrata</taxon>
        <taxon>Octopodidae</taxon>
        <taxon>Octopus</taxon>
    </lineage>
</organism>
<dbReference type="Pfam" id="PF00110">
    <property type="entry name" value="wnt"/>
    <property type="match status" value="1"/>
</dbReference>
<reference evidence="9" key="1">
    <citation type="submission" date="2015-07" db="EMBL/GenBank/DDBJ databases">
        <title>MeaNS - Measles Nucleotide Surveillance Program.</title>
        <authorList>
            <person name="Tran T."/>
            <person name="Druce J."/>
        </authorList>
    </citation>
    <scope>NUCLEOTIDE SEQUENCE</scope>
    <source>
        <strain evidence="9">UCB-OBI-ISO-001</strain>
        <tissue evidence="9">Gonad</tissue>
    </source>
</reference>
<evidence type="ECO:0000256" key="4">
    <source>
        <dbReference type="ARBA" id="ARBA00022525"/>
    </source>
</evidence>
<dbReference type="PANTHER" id="PTHR12027">
    <property type="entry name" value="WNT RELATED"/>
    <property type="match status" value="1"/>
</dbReference>
<evidence type="ECO:0000313" key="9">
    <source>
        <dbReference type="EMBL" id="KOF63284.1"/>
    </source>
</evidence>
<gene>
    <name evidence="9" type="ORF">OCBIM_22019721mg</name>
</gene>
<dbReference type="GO" id="GO:0005125">
    <property type="term" value="F:cytokine activity"/>
    <property type="evidence" value="ECO:0007669"/>
    <property type="project" value="TreeGrafter"/>
</dbReference>
<evidence type="ECO:0000256" key="2">
    <source>
        <dbReference type="ARBA" id="ARBA00005683"/>
    </source>
</evidence>
<dbReference type="PANTHER" id="PTHR12027:SF102">
    <property type="entry name" value="PROTEIN WNT"/>
    <property type="match status" value="1"/>
</dbReference>
<comment type="subcellular location">
    <subcellularLocation>
        <location evidence="1 8">Secreted</location>
        <location evidence="1 8">Extracellular space</location>
        <location evidence="1 8">Extracellular matrix</location>
    </subcellularLocation>
</comment>
<dbReference type="GO" id="GO:0060070">
    <property type="term" value="P:canonical Wnt signaling pathway"/>
    <property type="evidence" value="ECO:0007669"/>
    <property type="project" value="TreeGrafter"/>
</dbReference>
<dbReference type="GO" id="GO:0005109">
    <property type="term" value="F:frizzled binding"/>
    <property type="evidence" value="ECO:0007669"/>
    <property type="project" value="TreeGrafter"/>
</dbReference>
<dbReference type="AlphaFoldDB" id="A0A0L8FHY8"/>
<evidence type="ECO:0000256" key="3">
    <source>
        <dbReference type="ARBA" id="ARBA00022473"/>
    </source>
</evidence>
<evidence type="ECO:0000256" key="8">
    <source>
        <dbReference type="RuleBase" id="RU003500"/>
    </source>
</evidence>
<comment type="similarity">
    <text evidence="2 8">Belongs to the Wnt family.</text>
</comment>
<keyword evidence="6 8" id="KW-0879">Wnt signaling pathway</keyword>
<keyword evidence="3 8" id="KW-0217">Developmental protein</keyword>
<evidence type="ECO:0000256" key="7">
    <source>
        <dbReference type="ARBA" id="ARBA00023157"/>
    </source>
</evidence>
<evidence type="ECO:0000256" key="5">
    <source>
        <dbReference type="ARBA" id="ARBA00022530"/>
    </source>
</evidence>
<dbReference type="GO" id="GO:0005615">
    <property type="term" value="C:extracellular space"/>
    <property type="evidence" value="ECO:0007669"/>
    <property type="project" value="TreeGrafter"/>
</dbReference>
<dbReference type="EMBL" id="KQ431275">
    <property type="protein sequence ID" value="KOF63284.1"/>
    <property type="molecule type" value="Genomic_DNA"/>
</dbReference>
<sequence>YSALYRLTHRQWTQSQNCSKSIGLVPKQVKLCKQHLDLMDTVVHASLLAFETCQEQFSKKRWNCSSINAVPQLSKDLLRGRIVS</sequence>
<proteinExistence type="inferred from homology"/>
<keyword evidence="4" id="KW-0964">Secreted</keyword>
<dbReference type="InterPro" id="IPR005817">
    <property type="entry name" value="Wnt"/>
</dbReference>
<dbReference type="GO" id="GO:0045165">
    <property type="term" value="P:cell fate commitment"/>
    <property type="evidence" value="ECO:0007669"/>
    <property type="project" value="TreeGrafter"/>
</dbReference>
<comment type="function">
    <text evidence="8">Ligand for members of the frizzled family of seven transmembrane receptors.</text>
</comment>